<sequence length="264" mass="29920">MSIICISRGSYYRGREVAHKVAETLGYGCISRDSLLASSEEFDIPEIKLMRNIQHATRILERYSFGRERFVNFISSAILRHLKNDRHVYHGIAGQFFFYDVQHLLKVRIIADLDDRVASEAVRQNVSVDQARLQLKHDDEERQKWALFLYGIDIVDPSLYDLVINVSSIGVDDAAQLICRAAQLPCYQPTEQSLAKVRDLALAAEVRAALFDFPQAGVNAVDGTVYINVKAPEEQERVIRERISEAAESVDGVGTLEIRVDPYY</sequence>
<reference evidence="1 2" key="1">
    <citation type="submission" date="2022-01" db="EMBL/GenBank/DDBJ databases">
        <title>Desulfofustis limnae sp. nov., a novel mesophilic sulfate-reducing bacterium isolated from marsh soil.</title>
        <authorList>
            <person name="Watanabe M."/>
            <person name="Takahashi A."/>
            <person name="Kojima H."/>
            <person name="Fukui M."/>
        </authorList>
    </citation>
    <scope>NUCLEOTIDE SEQUENCE [LARGE SCALE GENOMIC DNA]</scope>
    <source>
        <strain evidence="1 2">PPLL</strain>
    </source>
</reference>
<dbReference type="Proteomes" id="UP000830055">
    <property type="component" value="Chromosome"/>
</dbReference>
<dbReference type="EMBL" id="AP025516">
    <property type="protein sequence ID" value="BDD88169.1"/>
    <property type="molecule type" value="Genomic_DNA"/>
</dbReference>
<evidence type="ECO:0000313" key="2">
    <source>
        <dbReference type="Proteomes" id="UP000830055"/>
    </source>
</evidence>
<protein>
    <recommendedName>
        <fullName evidence="3">Cytidylate kinase-like family protein</fullName>
    </recommendedName>
</protein>
<dbReference type="Pfam" id="PF13189">
    <property type="entry name" value="Cytidylate_kin2"/>
    <property type="match status" value="1"/>
</dbReference>
<evidence type="ECO:0000313" key="1">
    <source>
        <dbReference type="EMBL" id="BDD88169.1"/>
    </source>
</evidence>
<dbReference type="RefSeq" id="WP_284151555.1">
    <property type="nucleotide sequence ID" value="NZ_AP025516.1"/>
</dbReference>
<gene>
    <name evidence="1" type="ORF">DPPLL_25340</name>
</gene>
<keyword evidence="2" id="KW-1185">Reference proteome</keyword>
<evidence type="ECO:0008006" key="3">
    <source>
        <dbReference type="Google" id="ProtNLM"/>
    </source>
</evidence>
<dbReference type="Gene3D" id="3.40.50.300">
    <property type="entry name" value="P-loop containing nucleotide triphosphate hydrolases"/>
    <property type="match status" value="1"/>
</dbReference>
<proteinExistence type="predicted"/>
<name>A0ABM7WB93_9BACT</name>
<dbReference type="InterPro" id="IPR027417">
    <property type="entry name" value="P-loop_NTPase"/>
</dbReference>
<organism evidence="1 2">
    <name type="scientific">Desulfofustis limnaeus</name>
    <dbReference type="NCBI Taxonomy" id="2740163"/>
    <lineage>
        <taxon>Bacteria</taxon>
        <taxon>Pseudomonadati</taxon>
        <taxon>Thermodesulfobacteriota</taxon>
        <taxon>Desulfobulbia</taxon>
        <taxon>Desulfobulbales</taxon>
        <taxon>Desulfocapsaceae</taxon>
        <taxon>Desulfofustis</taxon>
    </lineage>
</organism>
<accession>A0ABM7WB93</accession>